<dbReference type="SUPFAM" id="SSF47413">
    <property type="entry name" value="lambda repressor-like DNA-binding domains"/>
    <property type="match status" value="1"/>
</dbReference>
<evidence type="ECO:0000313" key="3">
    <source>
        <dbReference type="Proteomes" id="UP001432062"/>
    </source>
</evidence>
<evidence type="ECO:0000313" key="2">
    <source>
        <dbReference type="EMBL" id="WUV43377.1"/>
    </source>
</evidence>
<feature type="domain" description="HTH cro/C1-type" evidence="1">
    <location>
        <begin position="13"/>
        <end position="68"/>
    </location>
</feature>
<dbReference type="InterPro" id="IPR001387">
    <property type="entry name" value="Cro/C1-type_HTH"/>
</dbReference>
<gene>
    <name evidence="2" type="ORF">OG563_29635</name>
</gene>
<reference evidence="2" key="1">
    <citation type="submission" date="2022-10" db="EMBL/GenBank/DDBJ databases">
        <title>The complete genomes of actinobacterial strains from the NBC collection.</title>
        <authorList>
            <person name="Joergensen T.S."/>
            <person name="Alvarez Arevalo M."/>
            <person name="Sterndorff E.B."/>
            <person name="Faurdal D."/>
            <person name="Vuksanovic O."/>
            <person name="Mourched A.-S."/>
            <person name="Charusanti P."/>
            <person name="Shaw S."/>
            <person name="Blin K."/>
            <person name="Weber T."/>
        </authorList>
    </citation>
    <scope>NUCLEOTIDE SEQUENCE</scope>
    <source>
        <strain evidence="2">NBC_01482</strain>
    </source>
</reference>
<organism evidence="2 3">
    <name type="scientific">Nocardia vinacea</name>
    <dbReference type="NCBI Taxonomy" id="96468"/>
    <lineage>
        <taxon>Bacteria</taxon>
        <taxon>Bacillati</taxon>
        <taxon>Actinomycetota</taxon>
        <taxon>Actinomycetes</taxon>
        <taxon>Mycobacteriales</taxon>
        <taxon>Nocardiaceae</taxon>
        <taxon>Nocardia</taxon>
    </lineage>
</organism>
<dbReference type="Gene3D" id="1.10.260.40">
    <property type="entry name" value="lambda repressor-like DNA-binding domains"/>
    <property type="match status" value="1"/>
</dbReference>
<dbReference type="PROSITE" id="PS50943">
    <property type="entry name" value="HTH_CROC1"/>
    <property type="match status" value="1"/>
</dbReference>
<evidence type="ECO:0000259" key="1">
    <source>
        <dbReference type="PROSITE" id="PS50943"/>
    </source>
</evidence>
<protein>
    <submittedName>
        <fullName evidence="2">Helix-turn-helix domain-containing protein</fullName>
    </submittedName>
</protein>
<dbReference type="InterPro" id="IPR010982">
    <property type="entry name" value="Lambda_DNA-bd_dom_sf"/>
</dbReference>
<keyword evidence="3" id="KW-1185">Reference proteome</keyword>
<name>A0ABZ1YJH5_9NOCA</name>
<dbReference type="SMART" id="SM00530">
    <property type="entry name" value="HTH_XRE"/>
    <property type="match status" value="1"/>
</dbReference>
<dbReference type="Pfam" id="PF01381">
    <property type="entry name" value="HTH_3"/>
    <property type="match status" value="1"/>
</dbReference>
<accession>A0ABZ1YJH5</accession>
<proteinExistence type="predicted"/>
<sequence length="75" mass="8065">MVYRARLKSRTALREAMQAQGVPVRVLAERAGCGKSIVGLLRSGARSSCSPELAAKLAAALDVPAEHMFRIEERG</sequence>
<dbReference type="RefSeq" id="WP_327096573.1">
    <property type="nucleotide sequence ID" value="NZ_CP109149.1"/>
</dbReference>
<dbReference type="Proteomes" id="UP001432062">
    <property type="component" value="Chromosome"/>
</dbReference>
<dbReference type="EMBL" id="CP109441">
    <property type="protein sequence ID" value="WUV43377.1"/>
    <property type="molecule type" value="Genomic_DNA"/>
</dbReference>